<dbReference type="PANTHER" id="PTHR24422">
    <property type="entry name" value="CHEMOTAXIS PROTEIN METHYLTRANSFERASE"/>
    <property type="match status" value="1"/>
</dbReference>
<feature type="compositionally biased region" description="Low complexity" evidence="2">
    <location>
        <begin position="1289"/>
        <end position="1305"/>
    </location>
</feature>
<feature type="domain" description="PAS" evidence="4">
    <location>
        <begin position="204"/>
        <end position="270"/>
    </location>
</feature>
<feature type="compositionally biased region" description="Basic and acidic residues" evidence="2">
    <location>
        <begin position="1238"/>
        <end position="1247"/>
    </location>
</feature>
<feature type="compositionally biased region" description="Polar residues" evidence="2">
    <location>
        <begin position="1266"/>
        <end position="1275"/>
    </location>
</feature>
<dbReference type="RefSeq" id="WP_062475539.1">
    <property type="nucleotide sequence ID" value="NZ_CP013650.1"/>
</dbReference>
<name>A0A0U3AGD5_9ALTE</name>
<dbReference type="EMBL" id="CP013650">
    <property type="protein sequence ID" value="ALS97106.1"/>
    <property type="molecule type" value="Genomic_DNA"/>
</dbReference>
<dbReference type="Pfam" id="PF13188">
    <property type="entry name" value="PAS_8"/>
    <property type="match status" value="1"/>
</dbReference>
<organism evidence="5 6">
    <name type="scientific">Lacimicrobium alkaliphilum</name>
    <dbReference type="NCBI Taxonomy" id="1526571"/>
    <lineage>
        <taxon>Bacteria</taxon>
        <taxon>Pseudomonadati</taxon>
        <taxon>Pseudomonadota</taxon>
        <taxon>Gammaproteobacteria</taxon>
        <taxon>Alteromonadales</taxon>
        <taxon>Alteromonadaceae</taxon>
        <taxon>Lacimicrobium</taxon>
    </lineage>
</organism>
<keyword evidence="3" id="KW-1133">Transmembrane helix</keyword>
<evidence type="ECO:0000256" key="2">
    <source>
        <dbReference type="SAM" id="MobiDB-lite"/>
    </source>
</evidence>
<feature type="domain" description="PAS" evidence="4">
    <location>
        <begin position="447"/>
        <end position="514"/>
    </location>
</feature>
<keyword evidence="6" id="KW-1185">Reference proteome</keyword>
<sequence>MSYPVPLSLSVMMKSFVILLLSLPSFSAWAFYGSLQTLSSPVFTGLVTLVLIVILGLTISVIVLKFRIKARERAVLESNQQRQRVQEQIDRSASGIIQLDDAGTILYANPMAAYFFEKKIEQLIGTPFVGVCPEELADDITDALERVKEVHIHCQLGHYHHHARMRITPQKKPIGDVTTSVAIDDIHGYQQKIDQQKALNLHREQAIEHADIGVCVLDLDETTLSLNAAFSSLLGLDSQRELSLESFSQFVASDDRPKWDSFIQQVSEGQAQTFNGKLEVKNQFIPVKIDGQPYSTKDDKTVSSATLIVTNLARVEQLRQQAELYQRQVKTLMGVTPLPVYLLNASKQIIDCNQAFASMFGVQVNLLKNKSIDQIEAFDDDFKALHGGHGSIGTRKKPASINVSGAKRLDINLHLLSYKVGNEHAGTVAIIEDLTPIKTMQQEVAANLQALNSLIERSPLGIAVFNDEDRILSVNPTLTDLLGKDRETLEKQTFYQLFNNPEQAAKAARLLHQTGHINDFNASLIGADEQLFSTRLDVTKLAGNETKYVCWITDSRNQQYLSDQLERLIRYSNMPIAVLTSDGFTKLNPAACAFFDVKSEEELIGLSPASKKLNQTEQSAEEMAGHLGRLQKDQQVIEFSWVHQHKGDPLPCEVTLVPLFYQQQHTATLCMWTDLRALERANEARLEAVNLRQAAEREIAEKQQLLENSQDLLASRARSLQNTQEKLQAAESDLATKMDTIKGLQQAHEDISDHLKSVQDDYARNLELLTQSQKANAELEAQLEESSDKVNRLQNQRNQIADALQHSERSHKQAQEKLAISEQATQRLKEEQSKQQASLEASQAKISSLKDSIENKDKQIRDVSGQINNLQSQLVSSAQASEKLRERLANQRKASEVAERKRRELELTCQAVQAELANKTSYTEHLQHEMKMLEQMSQQQKGDMEKQTQQLERELAAKQQQLDDTAQQLNQAKQQSEHEKQQSAAREAELNQLKSELQEVEKRHAEQQQKIAETDEKWQQQQAALQDELKAKQEKLQQVTEQLNSTQQQTDEERAQQAALVEKLEAELRDVEQRAAAQVDKIAQSDQQRQAEQQALAEELAAKRAQLDATQQQLDEHQRQVEAEKLARKAQQDKLAQLKQEMADVESRASKQREMMEGSDEQWRQHHAEIEKQKQQLQQALEQAEAQNQQMQSTLEAKLEALKGAESTVSKTQSDEQKLQKELATAKEQAEALQAKLARQEEQEKQLKQQVSEQQSSLQQREDSIQALQQEQQRLTEALRKVKEEYEHSQSSLNDQNSSQQQLSEQLKELETELKNSKQQLNDKESALKDAQELIASHASKLAEQEHALIDAQKEELKQASGQQSGKAAQPVPEFAKLPMPDEPEVWFELLPYLQNQRGITSLATALQQLIENLQSNINSMDKALQEDSERDIQLSARKLSALLETIPSVPLNDMAKKLAYFCENRFIDNISIGWPAYKAQLMSTLRVIYSHLHAQDD</sequence>
<feature type="region of interest" description="Disordered" evidence="2">
    <location>
        <begin position="964"/>
        <end position="988"/>
    </location>
</feature>
<dbReference type="InterPro" id="IPR050903">
    <property type="entry name" value="Bact_Chemotaxis_MeTrfase"/>
</dbReference>
<dbReference type="KEGG" id="lal:AT746_01630"/>
<feature type="compositionally biased region" description="Basic and acidic residues" evidence="2">
    <location>
        <begin position="975"/>
        <end position="988"/>
    </location>
</feature>
<feature type="compositionally biased region" description="Basic and acidic residues" evidence="2">
    <location>
        <begin position="1277"/>
        <end position="1288"/>
    </location>
</feature>
<dbReference type="CDD" id="cd00130">
    <property type="entry name" value="PAS"/>
    <property type="match status" value="3"/>
</dbReference>
<feature type="transmembrane region" description="Helical" evidence="3">
    <location>
        <begin position="43"/>
        <end position="64"/>
    </location>
</feature>
<feature type="compositionally biased region" description="Low complexity" evidence="2">
    <location>
        <begin position="1175"/>
        <end position="1192"/>
    </location>
</feature>
<keyword evidence="3" id="KW-0812">Transmembrane</keyword>
<dbReference type="PROSITE" id="PS50112">
    <property type="entry name" value="PAS"/>
    <property type="match status" value="3"/>
</dbReference>
<feature type="coiled-coil region" evidence="1">
    <location>
        <begin position="1404"/>
        <end position="1431"/>
    </location>
</feature>
<keyword evidence="1" id="KW-0175">Coiled coil</keyword>
<dbReference type="InterPro" id="IPR035965">
    <property type="entry name" value="PAS-like_dom_sf"/>
</dbReference>
<dbReference type="SMART" id="SM00091">
    <property type="entry name" value="PAS"/>
    <property type="match status" value="5"/>
</dbReference>
<accession>A0A0U3AGD5</accession>
<dbReference type="SUPFAM" id="SSF55785">
    <property type="entry name" value="PYP-like sensor domain (PAS domain)"/>
    <property type="match status" value="5"/>
</dbReference>
<dbReference type="Pfam" id="PF00989">
    <property type="entry name" value="PAS"/>
    <property type="match status" value="2"/>
</dbReference>
<dbReference type="InterPro" id="IPR000014">
    <property type="entry name" value="PAS"/>
</dbReference>
<protein>
    <recommendedName>
        <fullName evidence="4">PAS domain-containing protein</fullName>
    </recommendedName>
</protein>
<evidence type="ECO:0000259" key="4">
    <source>
        <dbReference type="PROSITE" id="PS50112"/>
    </source>
</evidence>
<dbReference type="GO" id="GO:0006355">
    <property type="term" value="P:regulation of DNA-templated transcription"/>
    <property type="evidence" value="ECO:0007669"/>
    <property type="project" value="InterPro"/>
</dbReference>
<evidence type="ECO:0000313" key="6">
    <source>
        <dbReference type="Proteomes" id="UP000068447"/>
    </source>
</evidence>
<feature type="domain" description="PAS" evidence="4">
    <location>
        <begin position="81"/>
        <end position="129"/>
    </location>
</feature>
<dbReference type="OrthoDB" id="6319836at2"/>
<gene>
    <name evidence="5" type="ORF">AT746_01630</name>
</gene>
<keyword evidence="3" id="KW-0472">Membrane</keyword>
<dbReference type="Proteomes" id="UP000068447">
    <property type="component" value="Chromosome"/>
</dbReference>
<dbReference type="STRING" id="1526571.AT746_01630"/>
<dbReference type="SUPFAM" id="SSF57997">
    <property type="entry name" value="Tropomyosin"/>
    <property type="match status" value="2"/>
</dbReference>
<feature type="compositionally biased region" description="Polar residues" evidence="2">
    <location>
        <begin position="964"/>
        <end position="974"/>
    </location>
</feature>
<feature type="compositionally biased region" description="Basic and acidic residues" evidence="2">
    <location>
        <begin position="1213"/>
        <end position="1230"/>
    </location>
</feature>
<dbReference type="Gene3D" id="1.10.287.1490">
    <property type="match status" value="1"/>
</dbReference>
<evidence type="ECO:0000256" key="3">
    <source>
        <dbReference type="SAM" id="Phobius"/>
    </source>
</evidence>
<proteinExistence type="predicted"/>
<dbReference type="Pfam" id="PF13426">
    <property type="entry name" value="PAS_9"/>
    <property type="match status" value="2"/>
</dbReference>
<evidence type="ECO:0000256" key="1">
    <source>
        <dbReference type="SAM" id="Coils"/>
    </source>
</evidence>
<dbReference type="InterPro" id="IPR013767">
    <property type="entry name" value="PAS_fold"/>
</dbReference>
<dbReference type="PANTHER" id="PTHR24422:SF10">
    <property type="entry name" value="CHEMOTAXIS PROTEIN METHYLTRANSFERASE 2"/>
    <property type="match status" value="1"/>
</dbReference>
<dbReference type="NCBIfam" id="TIGR00229">
    <property type="entry name" value="sensory_box"/>
    <property type="match status" value="3"/>
</dbReference>
<feature type="compositionally biased region" description="Basic and acidic residues" evidence="2">
    <location>
        <begin position="1141"/>
        <end position="1174"/>
    </location>
</feature>
<dbReference type="Gene3D" id="3.30.450.20">
    <property type="entry name" value="PAS domain"/>
    <property type="match status" value="5"/>
</dbReference>
<evidence type="ECO:0000313" key="5">
    <source>
        <dbReference type="EMBL" id="ALS97106.1"/>
    </source>
</evidence>
<feature type="compositionally biased region" description="Low complexity" evidence="2">
    <location>
        <begin position="1248"/>
        <end position="1259"/>
    </location>
</feature>
<feature type="region of interest" description="Disordered" evidence="2">
    <location>
        <begin position="1108"/>
        <end position="1307"/>
    </location>
</feature>
<feature type="compositionally biased region" description="Basic and acidic residues" evidence="2">
    <location>
        <begin position="1114"/>
        <end position="1132"/>
    </location>
</feature>
<reference evidence="5 6" key="1">
    <citation type="submission" date="2015-12" db="EMBL/GenBank/DDBJ databases">
        <title>Complete genome of Lacimicrobium alkaliphilum KCTC 32984.</title>
        <authorList>
            <person name="Kim S.-G."/>
            <person name="Lee Y.-J."/>
        </authorList>
    </citation>
    <scope>NUCLEOTIDE SEQUENCE [LARGE SCALE GENOMIC DNA]</scope>
    <source>
        <strain evidence="5 6">YelD216</strain>
    </source>
</reference>